<accession>A0ABV9YB70</accession>
<dbReference type="RefSeq" id="WP_344042617.1">
    <property type="nucleotide sequence ID" value="NZ_BAAAKE010000035.1"/>
</dbReference>
<name>A0ABV9YB70_9PSEU</name>
<dbReference type="SMART" id="SM01260">
    <property type="entry name" value="LANC_like"/>
    <property type="match status" value="1"/>
</dbReference>
<keyword evidence="2" id="KW-1185">Reference proteome</keyword>
<dbReference type="PRINTS" id="PR01950">
    <property type="entry name" value="LANCSUPER"/>
</dbReference>
<dbReference type="PRINTS" id="PR01955">
    <property type="entry name" value="LANCFRANKIA"/>
</dbReference>
<sequence>MTSTNPTITAQRREPSPFWRQSLASGAAGIALLHIADARAGRTPWPEVHRWITVMTHDPVTADTTAGLFHGAPAVAFVLRHAAHPSYVTALDTLDRHISDLVTRRLAVAHQRIDQGLPPRLGEFDLINGLTGIGAYLLLHRGSQEGLVREVLAYLVRLATEPVFVNGRQLPGWWTTNAPNDRPSPQWSGGHANLGIAHGIAGPLALLAHAAILGITVPGHAETIDRIYSWLDHWRSGTPTRPWWPGLLRPEEWHRGSVDQPGPQRPSWCYGTPGIARAQQLAAMALDHQHKQRAAEHALATCVTDPGQLALLRDASLCHGWAGLVQTTRHVAADAGPDSELAALLPHLNTRFTQQHPHTRQPATGDGLLEGTTGIELTRHPTPGFAWDACLLIASPTTGTPDTEGIG</sequence>
<organism evidence="1 2">
    <name type="scientific">Saccharothrix xinjiangensis</name>
    <dbReference type="NCBI Taxonomy" id="204798"/>
    <lineage>
        <taxon>Bacteria</taxon>
        <taxon>Bacillati</taxon>
        <taxon>Actinomycetota</taxon>
        <taxon>Actinomycetes</taxon>
        <taxon>Pseudonocardiales</taxon>
        <taxon>Pseudonocardiaceae</taxon>
        <taxon>Saccharothrix</taxon>
    </lineage>
</organism>
<evidence type="ECO:0000313" key="2">
    <source>
        <dbReference type="Proteomes" id="UP001595833"/>
    </source>
</evidence>
<dbReference type="CDD" id="cd04793">
    <property type="entry name" value="LanC"/>
    <property type="match status" value="1"/>
</dbReference>
<proteinExistence type="predicted"/>
<dbReference type="EMBL" id="JBHSJB010000051">
    <property type="protein sequence ID" value="MFC5059960.1"/>
    <property type="molecule type" value="Genomic_DNA"/>
</dbReference>
<dbReference type="InterPro" id="IPR033889">
    <property type="entry name" value="LanC"/>
</dbReference>
<reference evidence="2" key="1">
    <citation type="journal article" date="2019" name="Int. J. Syst. Evol. Microbiol.">
        <title>The Global Catalogue of Microorganisms (GCM) 10K type strain sequencing project: providing services to taxonomists for standard genome sequencing and annotation.</title>
        <authorList>
            <consortium name="The Broad Institute Genomics Platform"/>
            <consortium name="The Broad Institute Genome Sequencing Center for Infectious Disease"/>
            <person name="Wu L."/>
            <person name="Ma J."/>
        </authorList>
    </citation>
    <scope>NUCLEOTIDE SEQUENCE [LARGE SCALE GENOMIC DNA]</scope>
    <source>
        <strain evidence="2">KCTC 12848</strain>
    </source>
</reference>
<dbReference type="Gene3D" id="1.50.10.20">
    <property type="match status" value="1"/>
</dbReference>
<evidence type="ECO:0000313" key="1">
    <source>
        <dbReference type="EMBL" id="MFC5059960.1"/>
    </source>
</evidence>
<dbReference type="SUPFAM" id="SSF158745">
    <property type="entry name" value="LanC-like"/>
    <property type="match status" value="1"/>
</dbReference>
<comment type="caution">
    <text evidence="1">The sequence shown here is derived from an EMBL/GenBank/DDBJ whole genome shotgun (WGS) entry which is preliminary data.</text>
</comment>
<gene>
    <name evidence="1" type="ORF">ACFPFM_40135</name>
</gene>
<dbReference type="InterPro" id="IPR007822">
    <property type="entry name" value="LANC-like"/>
</dbReference>
<protein>
    <submittedName>
        <fullName evidence="1">Lanthionine synthetase C family protein</fullName>
    </submittedName>
</protein>
<dbReference type="Proteomes" id="UP001595833">
    <property type="component" value="Unassembled WGS sequence"/>
</dbReference>
<dbReference type="Pfam" id="PF05147">
    <property type="entry name" value="LANC_like"/>
    <property type="match status" value="1"/>
</dbReference>